<organism evidence="1 2">
    <name type="scientific">Hygrophoropsis aurantiaca</name>
    <dbReference type="NCBI Taxonomy" id="72124"/>
    <lineage>
        <taxon>Eukaryota</taxon>
        <taxon>Fungi</taxon>
        <taxon>Dikarya</taxon>
        <taxon>Basidiomycota</taxon>
        <taxon>Agaricomycotina</taxon>
        <taxon>Agaricomycetes</taxon>
        <taxon>Agaricomycetidae</taxon>
        <taxon>Boletales</taxon>
        <taxon>Coniophorineae</taxon>
        <taxon>Hygrophoropsidaceae</taxon>
        <taxon>Hygrophoropsis</taxon>
    </lineage>
</organism>
<name>A0ACB8A2Z5_9AGAM</name>
<keyword evidence="2" id="KW-1185">Reference proteome</keyword>
<dbReference type="Proteomes" id="UP000790377">
    <property type="component" value="Unassembled WGS sequence"/>
</dbReference>
<dbReference type="EMBL" id="MU267893">
    <property type="protein sequence ID" value="KAH7907557.1"/>
    <property type="molecule type" value="Genomic_DNA"/>
</dbReference>
<proteinExistence type="predicted"/>
<evidence type="ECO:0000313" key="2">
    <source>
        <dbReference type="Proteomes" id="UP000790377"/>
    </source>
</evidence>
<protein>
    <submittedName>
        <fullName evidence="1">Uncharacterized protein</fullName>
    </submittedName>
</protein>
<comment type="caution">
    <text evidence="1">The sequence shown here is derived from an EMBL/GenBank/DDBJ whole genome shotgun (WGS) entry which is preliminary data.</text>
</comment>
<evidence type="ECO:0000313" key="1">
    <source>
        <dbReference type="EMBL" id="KAH7907557.1"/>
    </source>
</evidence>
<accession>A0ACB8A2Z5</accession>
<reference evidence="1" key="1">
    <citation type="journal article" date="2021" name="New Phytol.">
        <title>Evolutionary innovations through gain and loss of genes in the ectomycorrhizal Boletales.</title>
        <authorList>
            <person name="Wu G."/>
            <person name="Miyauchi S."/>
            <person name="Morin E."/>
            <person name="Kuo A."/>
            <person name="Drula E."/>
            <person name="Varga T."/>
            <person name="Kohler A."/>
            <person name="Feng B."/>
            <person name="Cao Y."/>
            <person name="Lipzen A."/>
            <person name="Daum C."/>
            <person name="Hundley H."/>
            <person name="Pangilinan J."/>
            <person name="Johnson J."/>
            <person name="Barry K."/>
            <person name="LaButti K."/>
            <person name="Ng V."/>
            <person name="Ahrendt S."/>
            <person name="Min B."/>
            <person name="Choi I.G."/>
            <person name="Park H."/>
            <person name="Plett J.M."/>
            <person name="Magnuson J."/>
            <person name="Spatafora J.W."/>
            <person name="Nagy L.G."/>
            <person name="Henrissat B."/>
            <person name="Grigoriev I.V."/>
            <person name="Yang Z.L."/>
            <person name="Xu J."/>
            <person name="Martin F.M."/>
        </authorList>
    </citation>
    <scope>NUCLEOTIDE SEQUENCE</scope>
    <source>
        <strain evidence="1">ATCC 28755</strain>
    </source>
</reference>
<sequence>MSGSKLPTIAPNPERWEPSKDPSEIAIPGLDTSASVNDQVDQIEQLITIKLQNIDANFSKIQHLLSTKLLPAVKRYAVGTEPVREAAKFWTSFYEQAAQVHIPTYADYSSVQEQQSDSVHDDETASQPDSTPTHTRSYDPNTTPSDHSFMPGHGAISSTPATVSRHRSMHPHDSFATANSDEQPSWTASMESPLVRLDRELQNFTKDDEYSHGPSISIGQSIAETSAAPTEDFEEENTIHYTDKGKSRDLSKPLLQSVLKQNLHYDKGSSSTVPTPRAASHHVSPLKLKPKTPIPKHLQTYLAPADYSDPNLPSPRRHRYERSPRKQDSQSTIDLPSLTAIHKPSSNEFNDSFDDSMDLMTGLSPPRTTQFVRAPRSSIGLGLLPKLGRTPGKEAANRIKLDLLGDAQSKVATGSKAGEYASMMPSFADKYGTDNTTSTIPTPPSLSRYNRHAYPSGLDSIDTDTTLESMLRRVGLNMPPVPRSASQSITSGVGRASSTSDDYRLEPSVSPSANLQTPDQQQPDVFHLQDDEEPFDDVVMQGDNHSGSDSDSDSLNDEEERHAGQPSTAFLMASQRQHGSDDSFGSSNHSSDSLGAEEHDGESAPIHPFARPVSGEEDEFDDSFDDDVFEGHVQEEETVFGIPPSQRSQLTSGIRAHQLHLLGEDLLQDTIGIGTQLAKAGRVEESPTPFGGPRS</sequence>
<gene>
    <name evidence="1" type="ORF">BJ138DRAFT_1014302</name>
</gene>